<dbReference type="Proteomes" id="UP000581135">
    <property type="component" value="Unassembled WGS sequence"/>
</dbReference>
<sequence>MKVLTMTTALGIAAMLLSGTSTQAEILAMMNYESKTADSLKALKLSGPGERREGIAIIDVDPGSGSFGKIIMDIPMPADQVVHHIFYDRTMTKAYVTSLAQPSLMVMDMQRYPYRLKPIALEGCQMAEDVIFDETNERWFTTCMNSANVFVGRVSNDEVLAEIKLPGTYPHGLAVNSKSNRVLVTSTISGDLKSPDEVVSVVDATTYQPLGSHRLSMKPEGSGEAPVEILFVPGAEPPIAYVTNMFGGTLWTMTWDEGSQDFKSEQVFDFASLEAGVPLEMYFNDAGDRLYVTTAKPGHLHVFDVGMDPGKPSLIESLPAGEGAHHVAITKDEKYGFVQNALLNLPGMSDGAVTVIDLQQHKVLGSMDTLKNAGFNPNSIVLLPEWNHLAGH</sequence>
<feature type="signal peptide" evidence="1">
    <location>
        <begin position="1"/>
        <end position="24"/>
    </location>
</feature>
<reference evidence="2 3" key="1">
    <citation type="submission" date="2020-08" db="EMBL/GenBank/DDBJ databases">
        <title>Genomic Encyclopedia of Type Strains, Phase III (KMG-III): the genomes of soil and plant-associated and newly described type strains.</title>
        <authorList>
            <person name="Whitman W."/>
        </authorList>
    </citation>
    <scope>NUCLEOTIDE SEQUENCE [LARGE SCALE GENOMIC DNA]</scope>
    <source>
        <strain evidence="2 3">CECT 8803</strain>
    </source>
</reference>
<accession>A0A839SVH9</accession>
<keyword evidence="1" id="KW-0732">Signal</keyword>
<dbReference type="RefSeq" id="WP_183416857.1">
    <property type="nucleotide sequence ID" value="NZ_JACHXA010000006.1"/>
</dbReference>
<evidence type="ECO:0000313" key="2">
    <source>
        <dbReference type="EMBL" id="MBB3066039.1"/>
    </source>
</evidence>
<dbReference type="Gene3D" id="2.130.10.10">
    <property type="entry name" value="YVTN repeat-like/Quinoprotein amine dehydrogenase"/>
    <property type="match status" value="2"/>
</dbReference>
<dbReference type="InterPro" id="IPR051200">
    <property type="entry name" value="Host-pathogen_enzymatic-act"/>
</dbReference>
<dbReference type="InterPro" id="IPR011048">
    <property type="entry name" value="Haem_d1_sf"/>
</dbReference>
<protein>
    <recommendedName>
        <fullName evidence="4">DNA-binding beta-propeller fold protein YncE</fullName>
    </recommendedName>
</protein>
<name>A0A839SVH9_9PROT</name>
<comment type="caution">
    <text evidence="2">The sequence shown here is derived from an EMBL/GenBank/DDBJ whole genome shotgun (WGS) entry which is preliminary data.</text>
</comment>
<evidence type="ECO:0000256" key="1">
    <source>
        <dbReference type="SAM" id="SignalP"/>
    </source>
</evidence>
<feature type="chain" id="PRO_5032331786" description="DNA-binding beta-propeller fold protein YncE" evidence="1">
    <location>
        <begin position="25"/>
        <end position="392"/>
    </location>
</feature>
<dbReference type="PANTHER" id="PTHR47197:SF3">
    <property type="entry name" value="DIHYDRO-HEME D1 DEHYDROGENASE"/>
    <property type="match status" value="1"/>
</dbReference>
<proteinExistence type="predicted"/>
<dbReference type="AlphaFoldDB" id="A0A839SVH9"/>
<dbReference type="EMBL" id="JACHXA010000006">
    <property type="protein sequence ID" value="MBB3066039.1"/>
    <property type="molecule type" value="Genomic_DNA"/>
</dbReference>
<keyword evidence="3" id="KW-1185">Reference proteome</keyword>
<dbReference type="PANTHER" id="PTHR47197">
    <property type="entry name" value="PROTEIN NIRF"/>
    <property type="match status" value="1"/>
</dbReference>
<gene>
    <name evidence="2" type="ORF">FHR98_002342</name>
</gene>
<evidence type="ECO:0008006" key="4">
    <source>
        <dbReference type="Google" id="ProtNLM"/>
    </source>
</evidence>
<evidence type="ECO:0000313" key="3">
    <source>
        <dbReference type="Proteomes" id="UP000581135"/>
    </source>
</evidence>
<organism evidence="2 3">
    <name type="scientific">Limibacillus halophilus</name>
    <dbReference type="NCBI Taxonomy" id="1579333"/>
    <lineage>
        <taxon>Bacteria</taxon>
        <taxon>Pseudomonadati</taxon>
        <taxon>Pseudomonadota</taxon>
        <taxon>Alphaproteobacteria</taxon>
        <taxon>Rhodospirillales</taxon>
        <taxon>Rhodovibrionaceae</taxon>
        <taxon>Limibacillus</taxon>
    </lineage>
</organism>
<dbReference type="SUPFAM" id="SSF51004">
    <property type="entry name" value="C-terminal (heme d1) domain of cytochrome cd1-nitrite reductase"/>
    <property type="match status" value="1"/>
</dbReference>
<dbReference type="InterPro" id="IPR015943">
    <property type="entry name" value="WD40/YVTN_repeat-like_dom_sf"/>
</dbReference>